<evidence type="ECO:0000313" key="9">
    <source>
        <dbReference type="EMBL" id="AZU60654.1"/>
    </source>
</evidence>
<evidence type="ECO:0000256" key="8">
    <source>
        <dbReference type="SAM" id="Phobius"/>
    </source>
</evidence>
<proteinExistence type="inferred from homology"/>
<feature type="transmembrane region" description="Helical" evidence="8">
    <location>
        <begin position="113"/>
        <end position="133"/>
    </location>
</feature>
<dbReference type="PANTHER" id="PTHR34975:SF2">
    <property type="entry name" value="SPORE GERMINATION PROTEIN A2"/>
    <property type="match status" value="1"/>
</dbReference>
<dbReference type="KEGG" id="nmk:CHR53_04900"/>
<evidence type="ECO:0000256" key="6">
    <source>
        <dbReference type="ARBA" id="ARBA00022989"/>
    </source>
</evidence>
<keyword evidence="4" id="KW-0309">Germination</keyword>
<accession>A0A3Q9QWV2</accession>
<dbReference type="OrthoDB" id="2081904at2"/>
<comment type="subcellular location">
    <subcellularLocation>
        <location evidence="1">Membrane</location>
        <topology evidence="1">Multi-pass membrane protein</topology>
    </subcellularLocation>
</comment>
<evidence type="ECO:0000256" key="5">
    <source>
        <dbReference type="ARBA" id="ARBA00022692"/>
    </source>
</evidence>
<feature type="transmembrane region" description="Helical" evidence="8">
    <location>
        <begin position="219"/>
        <end position="240"/>
    </location>
</feature>
<evidence type="ECO:0000256" key="3">
    <source>
        <dbReference type="ARBA" id="ARBA00022448"/>
    </source>
</evidence>
<feature type="transmembrane region" description="Helical" evidence="8">
    <location>
        <begin position="303"/>
        <end position="321"/>
    </location>
</feature>
<sequence>MNQQPIKLGIREYVSIAVLMVGAKGMEDTPAMLFKQVQNAAWMIPILSGALFFIPVFLLLKTLSVFQDKNLFSVIQQLLGRFIGLFVCLLIFSIFSFAISVDTRTYINIINTFYFTTTPNLVIYAILMAVCAYGAKKGIQHVGSVAYLIVFYAALSMAFALFLSTKDSNLQALLPIWGPGKLEILKSSSIKISTFTDFFLFTMIIPYLKSNKEFRKGTWIAYISVSIQISVSTLIFICMFDDSLGGIGFPFHTAIRYISLGSYIPNIEIVFFVIWILAAIIRFTAFLYILAMMFGHIFKIKDFEYLIPSLATIYLLIGSIPESLIDVGLKQKLYLTYTIGPTLTAIAIILWLAALLKGEFKHAKNKNSM</sequence>
<dbReference type="STRING" id="1193713.GCA_001636315_03507"/>
<evidence type="ECO:0000313" key="10">
    <source>
        <dbReference type="Proteomes" id="UP000282892"/>
    </source>
</evidence>
<feature type="transmembrane region" description="Helical" evidence="8">
    <location>
        <begin position="145"/>
        <end position="164"/>
    </location>
</feature>
<feature type="transmembrane region" description="Helical" evidence="8">
    <location>
        <begin position="42"/>
        <end position="66"/>
    </location>
</feature>
<feature type="transmembrane region" description="Helical" evidence="8">
    <location>
        <begin position="78"/>
        <end position="101"/>
    </location>
</feature>
<feature type="transmembrane region" description="Helical" evidence="8">
    <location>
        <begin position="333"/>
        <end position="356"/>
    </location>
</feature>
<reference evidence="9 10" key="1">
    <citation type="submission" date="2017-07" db="EMBL/GenBank/DDBJ databases">
        <title>The complete genome sequence of Bacillus mesonae strain H20-5, an efficient strain improving plant abiotic stress resistance.</title>
        <authorList>
            <person name="Kim S.Y."/>
            <person name="Song H."/>
            <person name="Sang M.K."/>
            <person name="Weon H.-Y."/>
            <person name="Song J."/>
        </authorList>
    </citation>
    <scope>NUCLEOTIDE SEQUENCE [LARGE SCALE GENOMIC DNA]</scope>
    <source>
        <strain evidence="9 10">H20-5</strain>
    </source>
</reference>
<dbReference type="GO" id="GO:0016020">
    <property type="term" value="C:membrane"/>
    <property type="evidence" value="ECO:0007669"/>
    <property type="project" value="UniProtKB-SubCell"/>
</dbReference>
<dbReference type="EMBL" id="CP022572">
    <property type="protein sequence ID" value="AZU60654.1"/>
    <property type="molecule type" value="Genomic_DNA"/>
</dbReference>
<name>A0A3Q9QWV2_9BACI</name>
<dbReference type="PANTHER" id="PTHR34975">
    <property type="entry name" value="SPORE GERMINATION PROTEIN A2"/>
    <property type="match status" value="1"/>
</dbReference>
<keyword evidence="10" id="KW-1185">Reference proteome</keyword>
<evidence type="ECO:0000256" key="2">
    <source>
        <dbReference type="ARBA" id="ARBA00007998"/>
    </source>
</evidence>
<keyword evidence="7 8" id="KW-0472">Membrane</keyword>
<keyword evidence="3" id="KW-0813">Transport</keyword>
<protein>
    <submittedName>
        <fullName evidence="9">Uncharacterized protein</fullName>
    </submittedName>
</protein>
<dbReference type="Proteomes" id="UP000282892">
    <property type="component" value="Chromosome"/>
</dbReference>
<dbReference type="InterPro" id="IPR004761">
    <property type="entry name" value="Spore_GerAB"/>
</dbReference>
<evidence type="ECO:0000256" key="1">
    <source>
        <dbReference type="ARBA" id="ARBA00004141"/>
    </source>
</evidence>
<keyword evidence="6 8" id="KW-1133">Transmembrane helix</keyword>
<dbReference type="Pfam" id="PF03845">
    <property type="entry name" value="Spore_permease"/>
    <property type="match status" value="1"/>
</dbReference>
<organism evidence="9 10">
    <name type="scientific">Neobacillus mesonae</name>
    <dbReference type="NCBI Taxonomy" id="1193713"/>
    <lineage>
        <taxon>Bacteria</taxon>
        <taxon>Bacillati</taxon>
        <taxon>Bacillota</taxon>
        <taxon>Bacilli</taxon>
        <taxon>Bacillales</taxon>
        <taxon>Bacillaceae</taxon>
        <taxon>Neobacillus</taxon>
    </lineage>
</organism>
<evidence type="ECO:0000256" key="7">
    <source>
        <dbReference type="ARBA" id="ARBA00023136"/>
    </source>
</evidence>
<dbReference type="GO" id="GO:0009847">
    <property type="term" value="P:spore germination"/>
    <property type="evidence" value="ECO:0007669"/>
    <property type="project" value="InterPro"/>
</dbReference>
<dbReference type="RefSeq" id="WP_127485416.1">
    <property type="nucleotide sequence ID" value="NZ_CP022572.1"/>
</dbReference>
<keyword evidence="5 8" id="KW-0812">Transmembrane</keyword>
<feature type="transmembrane region" description="Helical" evidence="8">
    <location>
        <begin position="269"/>
        <end position="291"/>
    </location>
</feature>
<gene>
    <name evidence="9" type="ORF">CHR53_04900</name>
</gene>
<comment type="similarity">
    <text evidence="2">Belongs to the amino acid-polyamine-organocation (APC) superfamily. Spore germination protein (SGP) (TC 2.A.3.9) family.</text>
</comment>
<dbReference type="AlphaFoldDB" id="A0A3Q9QWV2"/>
<evidence type="ECO:0000256" key="4">
    <source>
        <dbReference type="ARBA" id="ARBA00022544"/>
    </source>
</evidence>